<organism evidence="3">
    <name type="scientific">Haptolina ericina</name>
    <dbReference type="NCBI Taxonomy" id="156174"/>
    <lineage>
        <taxon>Eukaryota</taxon>
        <taxon>Haptista</taxon>
        <taxon>Haptophyta</taxon>
        <taxon>Prymnesiophyceae</taxon>
        <taxon>Prymnesiales</taxon>
        <taxon>Prymnesiaceae</taxon>
        <taxon>Haptolina</taxon>
    </lineage>
</organism>
<evidence type="ECO:0000256" key="1">
    <source>
        <dbReference type="ARBA" id="ARBA00022737"/>
    </source>
</evidence>
<reference evidence="3" key="1">
    <citation type="submission" date="2021-01" db="EMBL/GenBank/DDBJ databases">
        <authorList>
            <person name="Corre E."/>
            <person name="Pelletier E."/>
            <person name="Niang G."/>
            <person name="Scheremetjew M."/>
            <person name="Finn R."/>
            <person name="Kale V."/>
            <person name="Holt S."/>
            <person name="Cochrane G."/>
            <person name="Meng A."/>
            <person name="Brown T."/>
            <person name="Cohen L."/>
        </authorList>
    </citation>
    <scope>NUCLEOTIDE SEQUENCE</scope>
    <source>
        <strain evidence="3">CCMP281</strain>
    </source>
</reference>
<dbReference type="Pfam" id="PF13812">
    <property type="entry name" value="PPR_3"/>
    <property type="match status" value="1"/>
</dbReference>
<dbReference type="PROSITE" id="PS51375">
    <property type="entry name" value="PPR"/>
    <property type="match status" value="2"/>
</dbReference>
<sequence length="229" mass="25011">MISGFASNGQLVNAESLFAQLRREGLSPDEFSFHSMLKATKPASDPRAALKYYGLMRAEGIQPTAITYSLLATALSTHGLGADAAKLARMDERRTGNPLDESCYTTLLRACARVSPPHHAAAKREAIWLWSRMQQARMKPLNNPRAVSSLLRCLGNTGDFDRARRLFEAAPRPRSPLVWREMIQVCNLCGEPDFAGKVLEQEVGGIEGLTSRWAVKDGVAEPEGPSAGT</sequence>
<dbReference type="InterPro" id="IPR011990">
    <property type="entry name" value="TPR-like_helical_dom_sf"/>
</dbReference>
<dbReference type="InterPro" id="IPR002885">
    <property type="entry name" value="PPR_rpt"/>
</dbReference>
<evidence type="ECO:0000313" key="3">
    <source>
        <dbReference type="EMBL" id="CAE0151768.1"/>
    </source>
</evidence>
<dbReference type="PANTHER" id="PTHR47447:SF17">
    <property type="entry name" value="OS12G0638900 PROTEIN"/>
    <property type="match status" value="1"/>
</dbReference>
<dbReference type="EMBL" id="HBHX01070784">
    <property type="protein sequence ID" value="CAE0151768.1"/>
    <property type="molecule type" value="Transcribed_RNA"/>
</dbReference>
<accession>A0A7S3C4N7</accession>
<keyword evidence="1" id="KW-0677">Repeat</keyword>
<dbReference type="PANTHER" id="PTHR47447">
    <property type="entry name" value="OS03G0856100 PROTEIN"/>
    <property type="match status" value="1"/>
</dbReference>
<protein>
    <recommendedName>
        <fullName evidence="4">Pentacotripeptide-repeat region of PRORP domain-containing protein</fullName>
    </recommendedName>
</protein>
<evidence type="ECO:0008006" key="4">
    <source>
        <dbReference type="Google" id="ProtNLM"/>
    </source>
</evidence>
<name>A0A7S3C4N7_9EUKA</name>
<proteinExistence type="predicted"/>
<dbReference type="Pfam" id="PF01535">
    <property type="entry name" value="PPR"/>
    <property type="match status" value="1"/>
</dbReference>
<feature type="repeat" description="PPR" evidence="2">
    <location>
        <begin position="29"/>
        <end position="63"/>
    </location>
</feature>
<evidence type="ECO:0000256" key="2">
    <source>
        <dbReference type="PROSITE-ProRule" id="PRU00708"/>
    </source>
</evidence>
<dbReference type="AlphaFoldDB" id="A0A7S3C4N7"/>
<feature type="repeat" description="PPR" evidence="2">
    <location>
        <begin position="1"/>
        <end position="28"/>
    </location>
</feature>
<dbReference type="Gene3D" id="1.25.40.10">
    <property type="entry name" value="Tetratricopeptide repeat domain"/>
    <property type="match status" value="2"/>
</dbReference>
<gene>
    <name evidence="3" type="ORF">HERI1096_LOCUS39124</name>
</gene>
<dbReference type="NCBIfam" id="TIGR00756">
    <property type="entry name" value="PPR"/>
    <property type="match status" value="1"/>
</dbReference>